<evidence type="ECO:0000313" key="3">
    <source>
        <dbReference type="EMBL" id="KTB31214.1"/>
    </source>
</evidence>
<name>A0A0W0F4F7_MONRR</name>
<accession>A0A0W0F4F7</accession>
<evidence type="ECO:0000313" key="4">
    <source>
        <dbReference type="Proteomes" id="UP000054988"/>
    </source>
</evidence>
<reference evidence="3 4" key="1">
    <citation type="submission" date="2015-12" db="EMBL/GenBank/DDBJ databases">
        <title>Draft genome sequence of Moniliophthora roreri, the causal agent of frosty pod rot of cacao.</title>
        <authorList>
            <person name="Aime M.C."/>
            <person name="Diaz-Valderrama J.R."/>
            <person name="Kijpornyongpan T."/>
            <person name="Phillips-Mora W."/>
        </authorList>
    </citation>
    <scope>NUCLEOTIDE SEQUENCE [LARGE SCALE GENOMIC DNA]</scope>
    <source>
        <strain evidence="3 4">MCA 2952</strain>
    </source>
</reference>
<feature type="transmembrane region" description="Helical" evidence="1">
    <location>
        <begin position="212"/>
        <end position="235"/>
    </location>
</feature>
<sequence length="238" mass="24817">MIAKARAALLTLLGQGLASVAQLTGGAFYFACFPDPLPGPNTPPFQLCPPEPVTPYNQFYWSKCICTEMVDSMSNPFMYCITFDTPASGAPSFENLCSNQQLQVEDTCSDITDINDFSDAACSGTSSVSQFLGALCSNKTPLGRVKNVFGKFGIGRLVVGFLNVACAANPTLENVNTVCDGIGVLSTGCKVATAGSGSGNSGSSSPSGATSLYLRLSYISIGLSVLLVAATTMFFSRI</sequence>
<keyword evidence="1" id="KW-1133">Transmembrane helix</keyword>
<keyword evidence="2" id="KW-0732">Signal</keyword>
<dbReference type="Proteomes" id="UP000054988">
    <property type="component" value="Unassembled WGS sequence"/>
</dbReference>
<dbReference type="AlphaFoldDB" id="A0A0W0F4F7"/>
<keyword evidence="1" id="KW-0472">Membrane</keyword>
<keyword evidence="1" id="KW-0812">Transmembrane</keyword>
<feature type="signal peptide" evidence="2">
    <location>
        <begin position="1"/>
        <end position="18"/>
    </location>
</feature>
<gene>
    <name evidence="3" type="ORF">WG66_16199</name>
</gene>
<proteinExistence type="predicted"/>
<feature type="chain" id="PRO_5006901448" evidence="2">
    <location>
        <begin position="19"/>
        <end position="238"/>
    </location>
</feature>
<comment type="caution">
    <text evidence="3">The sequence shown here is derived from an EMBL/GenBank/DDBJ whole genome shotgun (WGS) entry which is preliminary data.</text>
</comment>
<evidence type="ECO:0000256" key="1">
    <source>
        <dbReference type="SAM" id="Phobius"/>
    </source>
</evidence>
<evidence type="ECO:0000256" key="2">
    <source>
        <dbReference type="SAM" id="SignalP"/>
    </source>
</evidence>
<protein>
    <submittedName>
        <fullName evidence="3">Uncharacterized protein</fullName>
    </submittedName>
</protein>
<organism evidence="3 4">
    <name type="scientific">Moniliophthora roreri</name>
    <name type="common">Frosty pod rot fungus</name>
    <name type="synonym">Monilia roreri</name>
    <dbReference type="NCBI Taxonomy" id="221103"/>
    <lineage>
        <taxon>Eukaryota</taxon>
        <taxon>Fungi</taxon>
        <taxon>Dikarya</taxon>
        <taxon>Basidiomycota</taxon>
        <taxon>Agaricomycotina</taxon>
        <taxon>Agaricomycetes</taxon>
        <taxon>Agaricomycetidae</taxon>
        <taxon>Agaricales</taxon>
        <taxon>Marasmiineae</taxon>
        <taxon>Marasmiaceae</taxon>
        <taxon>Moniliophthora</taxon>
    </lineage>
</organism>
<dbReference type="EMBL" id="LATX01002346">
    <property type="protein sequence ID" value="KTB31214.1"/>
    <property type="molecule type" value="Genomic_DNA"/>
</dbReference>